<gene>
    <name evidence="6" type="ORF">METZ01_LOCUS425720</name>
</gene>
<feature type="domain" description="BPL/LPL catalytic" evidence="5">
    <location>
        <begin position="31"/>
        <end position="124"/>
    </location>
</feature>
<dbReference type="PANTHER" id="PTHR10993:SF7">
    <property type="entry name" value="LIPOYLTRANSFERASE 2, MITOCHONDRIAL-RELATED"/>
    <property type="match status" value="1"/>
</dbReference>
<protein>
    <recommendedName>
        <fullName evidence="2">lipoyl(octanoyl) transferase</fullName>
        <ecNumber evidence="2">2.3.1.181</ecNumber>
    </recommendedName>
</protein>
<dbReference type="UniPathway" id="UPA00538">
    <property type="reaction ID" value="UER00592"/>
</dbReference>
<dbReference type="Pfam" id="PF21948">
    <property type="entry name" value="LplA-B_cat"/>
    <property type="match status" value="1"/>
</dbReference>
<feature type="non-terminal residue" evidence="6">
    <location>
        <position position="124"/>
    </location>
</feature>
<accession>A0A382XP73</accession>
<dbReference type="InterPro" id="IPR004143">
    <property type="entry name" value="BPL_LPL_catalytic"/>
</dbReference>
<sequence>MNIDVKISVKPIDYIKSVNILEKRVIDVLQGKKDELLWILEHNPVYTAGTSSKIADLLDKNLNVIKTNRGGKHTYHGSGQKVVYFVLNLNRRERDIRKLISKIENCIIDILSEYKIKSYPDKKN</sequence>
<keyword evidence="4" id="KW-0012">Acyltransferase</keyword>
<evidence type="ECO:0000256" key="3">
    <source>
        <dbReference type="ARBA" id="ARBA00022679"/>
    </source>
</evidence>
<dbReference type="AlphaFoldDB" id="A0A382XP73"/>
<organism evidence="6">
    <name type="scientific">marine metagenome</name>
    <dbReference type="NCBI Taxonomy" id="408172"/>
    <lineage>
        <taxon>unclassified sequences</taxon>
        <taxon>metagenomes</taxon>
        <taxon>ecological metagenomes</taxon>
    </lineage>
</organism>
<evidence type="ECO:0000256" key="1">
    <source>
        <dbReference type="ARBA" id="ARBA00004821"/>
    </source>
</evidence>
<dbReference type="GO" id="GO:0009249">
    <property type="term" value="P:protein lipoylation"/>
    <property type="evidence" value="ECO:0007669"/>
    <property type="project" value="InterPro"/>
</dbReference>
<name>A0A382XP73_9ZZZZ</name>
<dbReference type="InterPro" id="IPR045864">
    <property type="entry name" value="aa-tRNA-synth_II/BPL/LPL"/>
</dbReference>
<dbReference type="PROSITE" id="PS01313">
    <property type="entry name" value="LIPB"/>
    <property type="match status" value="1"/>
</dbReference>
<reference evidence="6" key="1">
    <citation type="submission" date="2018-05" db="EMBL/GenBank/DDBJ databases">
        <authorList>
            <person name="Lanie J.A."/>
            <person name="Ng W.-L."/>
            <person name="Kazmierczak K.M."/>
            <person name="Andrzejewski T.M."/>
            <person name="Davidsen T.M."/>
            <person name="Wayne K.J."/>
            <person name="Tettelin H."/>
            <person name="Glass J.I."/>
            <person name="Rusch D."/>
            <person name="Podicherti R."/>
            <person name="Tsui H.-C.T."/>
            <person name="Winkler M.E."/>
        </authorList>
    </citation>
    <scope>NUCLEOTIDE SEQUENCE</scope>
</reference>
<dbReference type="PROSITE" id="PS51733">
    <property type="entry name" value="BPL_LPL_CATALYTIC"/>
    <property type="match status" value="1"/>
</dbReference>
<dbReference type="InterPro" id="IPR000544">
    <property type="entry name" value="Octanoyltransferase"/>
</dbReference>
<dbReference type="EMBL" id="UINC01169367">
    <property type="protein sequence ID" value="SVD72866.1"/>
    <property type="molecule type" value="Genomic_DNA"/>
</dbReference>
<dbReference type="Gene3D" id="3.30.930.10">
    <property type="entry name" value="Bira Bifunctional Protein, Domain 2"/>
    <property type="match status" value="1"/>
</dbReference>
<keyword evidence="3" id="KW-0808">Transferase</keyword>
<dbReference type="PIRSF" id="PIRSF016262">
    <property type="entry name" value="LPLase"/>
    <property type="match status" value="1"/>
</dbReference>
<dbReference type="EC" id="2.3.1.181" evidence="2"/>
<dbReference type="InterPro" id="IPR020605">
    <property type="entry name" value="Octanoyltransferase_CS"/>
</dbReference>
<dbReference type="GO" id="GO:0033819">
    <property type="term" value="F:lipoyl(octanoyl) transferase activity"/>
    <property type="evidence" value="ECO:0007669"/>
    <property type="project" value="UniProtKB-EC"/>
</dbReference>
<evidence type="ECO:0000256" key="4">
    <source>
        <dbReference type="ARBA" id="ARBA00023315"/>
    </source>
</evidence>
<evidence type="ECO:0000256" key="2">
    <source>
        <dbReference type="ARBA" id="ARBA00012334"/>
    </source>
</evidence>
<dbReference type="PANTHER" id="PTHR10993">
    <property type="entry name" value="OCTANOYLTRANSFERASE"/>
    <property type="match status" value="1"/>
</dbReference>
<comment type="pathway">
    <text evidence="1">Protein modification; protein lipoylation via endogenous pathway; protein N(6)-(lipoyl)lysine from octanoyl-[acyl-carrier-protein]: step 1/2.</text>
</comment>
<evidence type="ECO:0000259" key="5">
    <source>
        <dbReference type="PROSITE" id="PS51733"/>
    </source>
</evidence>
<proteinExistence type="predicted"/>
<dbReference type="SUPFAM" id="SSF55681">
    <property type="entry name" value="Class II aaRS and biotin synthetases"/>
    <property type="match status" value="1"/>
</dbReference>
<evidence type="ECO:0000313" key="6">
    <source>
        <dbReference type="EMBL" id="SVD72866.1"/>
    </source>
</evidence>